<evidence type="ECO:0000259" key="7">
    <source>
        <dbReference type="Pfam" id="PF02826"/>
    </source>
</evidence>
<evidence type="ECO:0000256" key="4">
    <source>
        <dbReference type="ARBA" id="ARBA00023027"/>
    </source>
</evidence>
<name>A0A6B1D6U2_9CHLR</name>
<keyword evidence="4" id="KW-0520">NAD</keyword>
<dbReference type="GO" id="GO:0003714">
    <property type="term" value="F:transcription corepressor activity"/>
    <property type="evidence" value="ECO:0007669"/>
    <property type="project" value="InterPro"/>
</dbReference>
<evidence type="ECO:0000313" key="8">
    <source>
        <dbReference type="EMBL" id="MYC95681.1"/>
    </source>
</evidence>
<keyword evidence="2" id="KW-0028">Amino-acid biosynthesis</keyword>
<dbReference type="EMBL" id="VXMH01000063">
    <property type="protein sequence ID" value="MYC95681.1"/>
    <property type="molecule type" value="Genomic_DNA"/>
</dbReference>
<feature type="domain" description="D-isomer specific 2-hydroxyacid dehydrogenase NAD-binding" evidence="7">
    <location>
        <begin position="109"/>
        <end position="285"/>
    </location>
</feature>
<dbReference type="FunFam" id="3.40.50.720:FF:000203">
    <property type="entry name" value="D-3-phosphoglycerate dehydrogenase (SerA)"/>
    <property type="match status" value="1"/>
</dbReference>
<protein>
    <submittedName>
        <fullName evidence="8">C-terminal binding protein</fullName>
    </submittedName>
</protein>
<dbReference type="InterPro" id="IPR036291">
    <property type="entry name" value="NAD(P)-bd_dom_sf"/>
</dbReference>
<dbReference type="PANTHER" id="PTHR42789:SF1">
    <property type="entry name" value="D-ISOMER SPECIFIC 2-HYDROXYACID DEHYDROGENASE FAMILY PROTEIN (AFU_ORTHOLOGUE AFUA_6G10090)"/>
    <property type="match status" value="1"/>
</dbReference>
<keyword evidence="3 5" id="KW-0560">Oxidoreductase</keyword>
<dbReference type="Pfam" id="PF02826">
    <property type="entry name" value="2-Hacid_dh_C"/>
    <property type="match status" value="1"/>
</dbReference>
<comment type="similarity">
    <text evidence="1 5">Belongs to the D-isomer specific 2-hydroxyacid dehydrogenase family.</text>
</comment>
<reference evidence="8" key="1">
    <citation type="submission" date="2019-09" db="EMBL/GenBank/DDBJ databases">
        <title>Characterisation of the sponge microbiome using genome-centric metagenomics.</title>
        <authorList>
            <person name="Engelberts J.P."/>
            <person name="Robbins S.J."/>
            <person name="De Goeij J.M."/>
            <person name="Aranda M."/>
            <person name="Bell S.C."/>
            <person name="Webster N.S."/>
        </authorList>
    </citation>
    <scope>NUCLEOTIDE SEQUENCE</scope>
    <source>
        <strain evidence="8">SB0661_bin_32</strain>
    </source>
</reference>
<evidence type="ECO:0000259" key="6">
    <source>
        <dbReference type="Pfam" id="PF00389"/>
    </source>
</evidence>
<proteinExistence type="inferred from homology"/>
<dbReference type="InterPro" id="IPR006140">
    <property type="entry name" value="D-isomer_DH_NAD-bd"/>
</dbReference>
<evidence type="ECO:0000256" key="1">
    <source>
        <dbReference type="ARBA" id="ARBA00005854"/>
    </source>
</evidence>
<evidence type="ECO:0000256" key="5">
    <source>
        <dbReference type="RuleBase" id="RU003719"/>
    </source>
</evidence>
<dbReference type="InterPro" id="IPR043322">
    <property type="entry name" value="CtBP"/>
</dbReference>
<evidence type="ECO:0000256" key="2">
    <source>
        <dbReference type="ARBA" id="ARBA00022605"/>
    </source>
</evidence>
<dbReference type="GO" id="GO:0016616">
    <property type="term" value="F:oxidoreductase activity, acting on the CH-OH group of donors, NAD or NADP as acceptor"/>
    <property type="evidence" value="ECO:0007669"/>
    <property type="project" value="InterPro"/>
</dbReference>
<dbReference type="PROSITE" id="PS00065">
    <property type="entry name" value="D_2_HYDROXYACID_DH_1"/>
    <property type="match status" value="1"/>
</dbReference>
<dbReference type="InterPro" id="IPR050857">
    <property type="entry name" value="D-2-hydroxyacid_DH"/>
</dbReference>
<dbReference type="Pfam" id="PF00389">
    <property type="entry name" value="2-Hacid_dh"/>
    <property type="match status" value="1"/>
</dbReference>
<dbReference type="InterPro" id="IPR029752">
    <property type="entry name" value="D-isomer_DH_CS1"/>
</dbReference>
<dbReference type="AlphaFoldDB" id="A0A6B1D6U2"/>
<dbReference type="InterPro" id="IPR029753">
    <property type="entry name" value="D-isomer_DH_CS"/>
</dbReference>
<dbReference type="GO" id="GO:0051287">
    <property type="term" value="F:NAD binding"/>
    <property type="evidence" value="ECO:0007669"/>
    <property type="project" value="InterPro"/>
</dbReference>
<dbReference type="CDD" id="cd05299">
    <property type="entry name" value="CtBP_dh"/>
    <property type="match status" value="1"/>
</dbReference>
<comment type="caution">
    <text evidence="8">The sequence shown here is derived from an EMBL/GenBank/DDBJ whole genome shotgun (WGS) entry which is preliminary data.</text>
</comment>
<sequence>MNKNVVIAYPGFGDIEIEKEILSAAGLEIEHVGNLDTEEAKKAARQCDALMVTIQSVRADLIRSLERCRLICRVGTGLDAIDIEAATERGIWVTYAPDYSIDEVSTHAIALVLAQARGLPGLLGATRQGVWNSESGGTLYRFGGQTLGVIGCGRIGQATAAKGRGLGLEVLVYDPYVDAAAMEELGVQVVDLETLLRESDYISLHSPLTKETRHLINAETLAMMKPTAYLVNAARGALVDEHALLAAVQGGQIAGAALDVLNVEPVAADHPFLKEERILLTPHAGWYSEESKVDVRVQGAEEVVRVLRGERPRAPVNEVPNG</sequence>
<dbReference type="SUPFAM" id="SSF52283">
    <property type="entry name" value="Formate/glycerate dehydrogenase catalytic domain-like"/>
    <property type="match status" value="1"/>
</dbReference>
<dbReference type="GO" id="GO:0008652">
    <property type="term" value="P:amino acid biosynthetic process"/>
    <property type="evidence" value="ECO:0007669"/>
    <property type="project" value="UniProtKB-KW"/>
</dbReference>
<dbReference type="SUPFAM" id="SSF51735">
    <property type="entry name" value="NAD(P)-binding Rossmann-fold domains"/>
    <property type="match status" value="1"/>
</dbReference>
<dbReference type="InterPro" id="IPR006139">
    <property type="entry name" value="D-isomer_2_OHA_DH_cat_dom"/>
</dbReference>
<organism evidence="8">
    <name type="scientific">Caldilineaceae bacterium SB0661_bin_32</name>
    <dbReference type="NCBI Taxonomy" id="2605255"/>
    <lineage>
        <taxon>Bacteria</taxon>
        <taxon>Bacillati</taxon>
        <taxon>Chloroflexota</taxon>
        <taxon>Caldilineae</taxon>
        <taxon>Caldilineales</taxon>
        <taxon>Caldilineaceae</taxon>
    </lineage>
</organism>
<dbReference type="PANTHER" id="PTHR42789">
    <property type="entry name" value="D-ISOMER SPECIFIC 2-HYDROXYACID DEHYDROGENASE FAMILY PROTEIN (AFU_ORTHOLOGUE AFUA_6G10090)"/>
    <property type="match status" value="1"/>
</dbReference>
<accession>A0A6B1D6U2</accession>
<evidence type="ECO:0000256" key="3">
    <source>
        <dbReference type="ARBA" id="ARBA00023002"/>
    </source>
</evidence>
<dbReference type="Gene3D" id="3.40.50.720">
    <property type="entry name" value="NAD(P)-binding Rossmann-like Domain"/>
    <property type="match status" value="2"/>
</dbReference>
<feature type="domain" description="D-isomer specific 2-hydroxyacid dehydrogenase catalytic" evidence="6">
    <location>
        <begin position="18"/>
        <end position="317"/>
    </location>
</feature>
<gene>
    <name evidence="8" type="ORF">F4X14_11990</name>
</gene>
<dbReference type="PROSITE" id="PS00671">
    <property type="entry name" value="D_2_HYDROXYACID_DH_3"/>
    <property type="match status" value="1"/>
</dbReference>